<evidence type="ECO:0000313" key="1">
    <source>
        <dbReference type="EMBL" id="GHF70498.1"/>
    </source>
</evidence>
<reference evidence="1" key="1">
    <citation type="journal article" date="2014" name="Int. J. Syst. Evol. Microbiol.">
        <title>Complete genome sequence of Corynebacterium casei LMG S-19264T (=DSM 44701T), isolated from a smear-ripened cheese.</title>
        <authorList>
            <consortium name="US DOE Joint Genome Institute (JGI-PGF)"/>
            <person name="Walter F."/>
            <person name="Albersmeier A."/>
            <person name="Kalinowski J."/>
            <person name="Ruckert C."/>
        </authorList>
    </citation>
    <scope>NUCLEOTIDE SEQUENCE</scope>
    <source>
        <strain evidence="1">JCM 4059</strain>
    </source>
</reference>
<dbReference type="EMBL" id="BNBD01000020">
    <property type="protein sequence ID" value="GHF70498.1"/>
    <property type="molecule type" value="Genomic_DNA"/>
</dbReference>
<comment type="caution">
    <text evidence="1">The sequence shown here is derived from an EMBL/GenBank/DDBJ whole genome shotgun (WGS) entry which is preliminary data.</text>
</comment>
<dbReference type="AlphaFoldDB" id="A0A919B9T8"/>
<dbReference type="Pfam" id="PF19384">
    <property type="entry name" value="DUF5959"/>
    <property type="match status" value="1"/>
</dbReference>
<proteinExistence type="predicted"/>
<dbReference type="InterPro" id="IPR046003">
    <property type="entry name" value="DUF5959"/>
</dbReference>
<evidence type="ECO:0000313" key="2">
    <source>
        <dbReference type="Proteomes" id="UP000638313"/>
    </source>
</evidence>
<gene>
    <name evidence="1" type="ORF">GCM10010218_59680</name>
</gene>
<accession>A0A919B9T8</accession>
<name>A0A919B9T8_9ACTN</name>
<keyword evidence="2" id="KW-1185">Reference proteome</keyword>
<organism evidence="1 2">
    <name type="scientific">Streptomyces mashuensis</name>
    <dbReference type="NCBI Taxonomy" id="33904"/>
    <lineage>
        <taxon>Bacteria</taxon>
        <taxon>Bacillati</taxon>
        <taxon>Actinomycetota</taxon>
        <taxon>Actinomycetes</taxon>
        <taxon>Kitasatosporales</taxon>
        <taxon>Streptomycetaceae</taxon>
        <taxon>Streptomyces</taxon>
    </lineage>
</organism>
<reference evidence="1" key="2">
    <citation type="submission" date="2020-09" db="EMBL/GenBank/DDBJ databases">
        <authorList>
            <person name="Sun Q."/>
            <person name="Ohkuma M."/>
        </authorList>
    </citation>
    <scope>NUCLEOTIDE SEQUENCE</scope>
    <source>
        <strain evidence="1">JCM 4059</strain>
    </source>
</reference>
<protein>
    <submittedName>
        <fullName evidence="1">Uncharacterized protein</fullName>
    </submittedName>
</protein>
<sequence length="146" mass="16687">MDEAASLELMRLSDWSRVVSVRLVHHLPAWEPDYYAADIVITSDLVNAQLRIHVTLEDLDQWAEALDRIESDEHQPTEGEALTVDWPAAGRQGYLRFIAEDPYVVEVHDAPQTQVSVRVPLDMDEDWIKEARQRLDAVSRLLGRDG</sequence>
<dbReference type="Proteomes" id="UP000638313">
    <property type="component" value="Unassembled WGS sequence"/>
</dbReference>